<evidence type="ECO:0000256" key="1">
    <source>
        <dbReference type="ARBA" id="ARBA00011900"/>
    </source>
</evidence>
<keyword evidence="2 7" id="KW-0489">Methyltransferase</keyword>
<dbReference type="InterPro" id="IPR050953">
    <property type="entry name" value="N4_N6_ade-DNA_methylase"/>
</dbReference>
<name>A0ABP8BHT6_9ACTN</name>
<dbReference type="EC" id="2.1.1.72" evidence="1"/>
<dbReference type="SUPFAM" id="SSF53335">
    <property type="entry name" value="S-adenosyl-L-methionine-dependent methyltransferases"/>
    <property type="match status" value="1"/>
</dbReference>
<dbReference type="PANTHER" id="PTHR33841">
    <property type="entry name" value="DNA METHYLTRANSFERASE YEEA-RELATED"/>
    <property type="match status" value="1"/>
</dbReference>
<dbReference type="Pfam" id="PF07669">
    <property type="entry name" value="Eco57I"/>
    <property type="match status" value="1"/>
</dbReference>
<accession>A0ABP8BHT6</accession>
<dbReference type="InterPro" id="IPR011639">
    <property type="entry name" value="MethylTrfase_TaqI-like_dom"/>
</dbReference>
<sequence length="1429" mass="159406">MSATVRNQVFSAVHSIGGLLPADMLVRISEGRDVKGSLPSDYRVVGSRSVRDDAERHWDYLKSVWKELRAKLPVAPEVEAPSDPTGLAVTQWLEPLFAELGFGDLTAVGAAGIPSDDGGKTFAVSHRWNHVPLHLAPWNAALDRRPGGAGTVPPQSLLQECLNRTEAHLWGVLTNGRQLRLLRDSNALATASYVEFDLEAIFDGELFSEFVLLYRLLHFTRFKVEEDAAPSACWLEKWRVEAIASGTRALDHHRDGVQKAITTLGTGFLKHPDNKALREDLDVDAFHAALLRLAYRLIFLFVTEDRDALHSPTASEEERRRYAAYFSSRRLRHQASRRRGTAHTDLYRTLRIVLDALGNEDGHRKLGLPGLGGLFDDTAADAPLHGLSLSNVHLLEAVRHLDRVRDADSARWRQVDYRNMGAEELGSIYESLLELVPKHSAVDRTFELVNRLGNDRKKTGSYYTPSSLIETLLDSTLDPVIDDAQKRGELKASAASEPDPAEAIVTELLSLTVCDPACGSGHFLVAAARRIAKRVAAVRERNPEPTLDAVRHALHEVIARCVYGVDLNPMAVELAKVSLWLEALEPGKPLGFLDAHIKHGNGLIGATPVLLRDGIPSKAFKAVEGDDVSYAKFLEKQNDKERAGQVRLFDVAEETKVANTAFAFGLRRIINAPSDTLEKVHRQAEDYRNWENSAEYVNAVHLADAWCAAFMWHKVKDAPPAVTHNVFRALQDPDATAASQVTHDEIMRLSQEYHFFHWYLAFPEVFTVPDDASGADVDPATGWAGGFSCVLGNPPWDKVDFKDQEYFSIVEPSIAVISGTARRIRIAEWAKENTEAGKRYRAERRKVKSTFLFASGSETYPLCAKGLTVKGVNSLQTDQLFTERFAYIAAPKGRFGCIIPTAIATGAGAQYLFSDFTRRGAIASLYDFENRKPLFVGVHSSYKFCLLSMTGKELREPAAKFAFFLEETADLDDAERIFALSPAEIALINPNTGTLPIFRTRQDADLTVSIYKSAPVLKRGADPDGNPWRISYKRLFDMTDDSEFFHTRQMLENGGWELSGNVFTRDRDRMLPLYEGRMGHQYLHRFSHSSGSQEVTLEELNDPNFVVLPEYWVAEDIVRQRLDKRGLKTGSALLGHRRVTRNTDERTSISAIIPWGAASYGWIISVGPEMAQLPLLEAVYNSFVYDYVLRNSLTQPSVPQSTSEQLPVPSPSVLSLHNLFITSRVIELTYTSYDISLFARDLGDTGAPFCWDDERRTVIRAELDALFFHLYSVSRNDAAYILDSFPIVKRKDEAKYGTYRTKDLVLAEYDRLAKSGVSLTVPLVDGENYTSTLTPPPGHGPRYSKQSTITTTTFRGAESASVIGEVREAARIDFEIWKEPPTSEVCPGTGHKGRLEFRNGWEDWYVHCPACGMTWTGGSDVIDPHKPLR</sequence>
<dbReference type="PANTHER" id="PTHR33841:SF1">
    <property type="entry name" value="DNA METHYLTRANSFERASE A"/>
    <property type="match status" value="1"/>
</dbReference>
<evidence type="ECO:0000313" key="8">
    <source>
        <dbReference type="Proteomes" id="UP001501251"/>
    </source>
</evidence>
<dbReference type="PRINTS" id="PR00507">
    <property type="entry name" value="N12N6MTFRASE"/>
</dbReference>
<dbReference type="GO" id="GO:0032259">
    <property type="term" value="P:methylation"/>
    <property type="evidence" value="ECO:0007669"/>
    <property type="project" value="UniProtKB-KW"/>
</dbReference>
<organism evidence="7 8">
    <name type="scientific">Streptosporangium oxazolinicum</name>
    <dbReference type="NCBI Taxonomy" id="909287"/>
    <lineage>
        <taxon>Bacteria</taxon>
        <taxon>Bacillati</taxon>
        <taxon>Actinomycetota</taxon>
        <taxon>Actinomycetes</taxon>
        <taxon>Streptosporangiales</taxon>
        <taxon>Streptosporangiaceae</taxon>
        <taxon>Streptosporangium</taxon>
    </lineage>
</organism>
<evidence type="ECO:0000256" key="5">
    <source>
        <dbReference type="ARBA" id="ARBA00047942"/>
    </source>
</evidence>
<keyword evidence="4" id="KW-0949">S-adenosyl-L-methionine</keyword>
<dbReference type="EMBL" id="BAABAQ010000017">
    <property type="protein sequence ID" value="GAA4207263.1"/>
    <property type="molecule type" value="Genomic_DNA"/>
</dbReference>
<dbReference type="Proteomes" id="UP001501251">
    <property type="component" value="Unassembled WGS sequence"/>
</dbReference>
<evidence type="ECO:0000256" key="4">
    <source>
        <dbReference type="ARBA" id="ARBA00022691"/>
    </source>
</evidence>
<dbReference type="Gene3D" id="3.40.50.150">
    <property type="entry name" value="Vaccinia Virus protein VP39"/>
    <property type="match status" value="2"/>
</dbReference>
<reference evidence="8" key="1">
    <citation type="journal article" date="2019" name="Int. J. Syst. Evol. Microbiol.">
        <title>The Global Catalogue of Microorganisms (GCM) 10K type strain sequencing project: providing services to taxonomists for standard genome sequencing and annotation.</title>
        <authorList>
            <consortium name="The Broad Institute Genomics Platform"/>
            <consortium name="The Broad Institute Genome Sequencing Center for Infectious Disease"/>
            <person name="Wu L."/>
            <person name="Ma J."/>
        </authorList>
    </citation>
    <scope>NUCLEOTIDE SEQUENCE [LARGE SCALE GENOMIC DNA]</scope>
    <source>
        <strain evidence="8">JCM 17388</strain>
    </source>
</reference>
<feature type="domain" description="Type II methyltransferase M.TaqI-like" evidence="6">
    <location>
        <begin position="561"/>
        <end position="803"/>
    </location>
</feature>
<comment type="catalytic activity">
    <reaction evidence="5">
        <text>a 2'-deoxyadenosine in DNA + S-adenosyl-L-methionine = an N(6)-methyl-2'-deoxyadenosine in DNA + S-adenosyl-L-homocysteine + H(+)</text>
        <dbReference type="Rhea" id="RHEA:15197"/>
        <dbReference type="Rhea" id="RHEA-COMP:12418"/>
        <dbReference type="Rhea" id="RHEA-COMP:12419"/>
        <dbReference type="ChEBI" id="CHEBI:15378"/>
        <dbReference type="ChEBI" id="CHEBI:57856"/>
        <dbReference type="ChEBI" id="CHEBI:59789"/>
        <dbReference type="ChEBI" id="CHEBI:90615"/>
        <dbReference type="ChEBI" id="CHEBI:90616"/>
        <dbReference type="EC" id="2.1.1.72"/>
    </reaction>
</comment>
<dbReference type="InterPro" id="IPR029063">
    <property type="entry name" value="SAM-dependent_MTases_sf"/>
</dbReference>
<keyword evidence="3" id="KW-0808">Transferase</keyword>
<evidence type="ECO:0000259" key="6">
    <source>
        <dbReference type="Pfam" id="PF07669"/>
    </source>
</evidence>
<evidence type="ECO:0000256" key="2">
    <source>
        <dbReference type="ARBA" id="ARBA00022603"/>
    </source>
</evidence>
<comment type="caution">
    <text evidence="7">The sequence shown here is derived from an EMBL/GenBank/DDBJ whole genome shotgun (WGS) entry which is preliminary data.</text>
</comment>
<gene>
    <name evidence="7" type="ORF">GCM10022252_70680</name>
</gene>
<proteinExistence type="predicted"/>
<evidence type="ECO:0000313" key="7">
    <source>
        <dbReference type="EMBL" id="GAA4207263.1"/>
    </source>
</evidence>
<evidence type="ECO:0000256" key="3">
    <source>
        <dbReference type="ARBA" id="ARBA00022679"/>
    </source>
</evidence>
<protein>
    <recommendedName>
        <fullName evidence="1">site-specific DNA-methyltransferase (adenine-specific)</fullName>
        <ecNumber evidence="1">2.1.1.72</ecNumber>
    </recommendedName>
</protein>
<keyword evidence="8" id="KW-1185">Reference proteome</keyword>
<dbReference type="GO" id="GO:0008168">
    <property type="term" value="F:methyltransferase activity"/>
    <property type="evidence" value="ECO:0007669"/>
    <property type="project" value="UniProtKB-KW"/>
</dbReference>
<dbReference type="RefSeq" id="WP_344922619.1">
    <property type="nucleotide sequence ID" value="NZ_BAABAQ010000017.1"/>
</dbReference>